<feature type="transmembrane region" description="Helical" evidence="6">
    <location>
        <begin position="225"/>
        <end position="244"/>
    </location>
</feature>
<keyword evidence="4 6" id="KW-1133">Transmembrane helix</keyword>
<comment type="caution">
    <text evidence="8">The sequence shown here is derived from an EMBL/GenBank/DDBJ whole genome shotgun (WGS) entry which is preliminary data.</text>
</comment>
<keyword evidence="5 6" id="KW-0472">Membrane</keyword>
<evidence type="ECO:0000259" key="7">
    <source>
        <dbReference type="Pfam" id="PF00892"/>
    </source>
</evidence>
<dbReference type="PANTHER" id="PTHR32322:SF2">
    <property type="entry name" value="EAMA DOMAIN-CONTAINING PROTEIN"/>
    <property type="match status" value="1"/>
</dbReference>
<evidence type="ECO:0000313" key="11">
    <source>
        <dbReference type="Proteomes" id="UP000182800"/>
    </source>
</evidence>
<keyword evidence="3 6" id="KW-0812">Transmembrane</keyword>
<dbReference type="Proteomes" id="UP000182800">
    <property type="component" value="Unassembled WGS sequence"/>
</dbReference>
<name>A0A0P8A2X4_9HYPH</name>
<feature type="transmembrane region" description="Helical" evidence="6">
    <location>
        <begin position="45"/>
        <end position="69"/>
    </location>
</feature>
<dbReference type="EMBL" id="LJSX01000005">
    <property type="protein sequence ID" value="KPQ11798.1"/>
    <property type="molecule type" value="Genomic_DNA"/>
</dbReference>
<feature type="transmembrane region" description="Helical" evidence="6">
    <location>
        <begin position="311"/>
        <end position="327"/>
    </location>
</feature>
<dbReference type="STRING" id="1653334.GA0071312_3258"/>
<evidence type="ECO:0000256" key="5">
    <source>
        <dbReference type="ARBA" id="ARBA00023136"/>
    </source>
</evidence>
<evidence type="ECO:0000256" key="1">
    <source>
        <dbReference type="ARBA" id="ARBA00004141"/>
    </source>
</evidence>
<feature type="transmembrane region" description="Helical" evidence="6">
    <location>
        <begin position="165"/>
        <end position="184"/>
    </location>
</feature>
<feature type="transmembrane region" description="Helical" evidence="6">
    <location>
        <begin position="256"/>
        <end position="276"/>
    </location>
</feature>
<feature type="transmembrane region" description="Helical" evidence="6">
    <location>
        <begin position="196"/>
        <end position="213"/>
    </location>
</feature>
<feature type="transmembrane region" description="Helical" evidence="6">
    <location>
        <begin position="136"/>
        <end position="158"/>
    </location>
</feature>
<organism evidence="8 10">
    <name type="scientific">Saliniramus fredricksonii</name>
    <dbReference type="NCBI Taxonomy" id="1653334"/>
    <lineage>
        <taxon>Bacteria</taxon>
        <taxon>Pseudomonadati</taxon>
        <taxon>Pseudomonadota</taxon>
        <taxon>Alphaproteobacteria</taxon>
        <taxon>Hyphomicrobiales</taxon>
        <taxon>Salinarimonadaceae</taxon>
        <taxon>Saliniramus</taxon>
    </lineage>
</organism>
<reference evidence="9 11" key="2">
    <citation type="submission" date="2016-08" db="EMBL/GenBank/DDBJ databases">
        <authorList>
            <person name="Varghese N."/>
            <person name="Submissions Spin"/>
        </authorList>
    </citation>
    <scope>NUCLEOTIDE SEQUENCE [LARGE SCALE GENOMIC DNA]</scope>
    <source>
        <strain evidence="9 11">HL-109</strain>
    </source>
</reference>
<proteinExistence type="inferred from homology"/>
<accession>A0A0P8A2X4</accession>
<evidence type="ECO:0000313" key="10">
    <source>
        <dbReference type="Proteomes" id="UP000050497"/>
    </source>
</evidence>
<evidence type="ECO:0000256" key="4">
    <source>
        <dbReference type="ARBA" id="ARBA00022989"/>
    </source>
</evidence>
<comment type="subcellular location">
    <subcellularLocation>
        <location evidence="1">Membrane</location>
        <topology evidence="1">Multi-pass membrane protein</topology>
    </subcellularLocation>
</comment>
<dbReference type="EMBL" id="FMBM01000002">
    <property type="protein sequence ID" value="SCC82277.1"/>
    <property type="molecule type" value="Genomic_DNA"/>
</dbReference>
<feature type="domain" description="EamA" evidence="7">
    <location>
        <begin position="48"/>
        <end position="176"/>
    </location>
</feature>
<dbReference type="Proteomes" id="UP000050497">
    <property type="component" value="Unassembled WGS sequence"/>
</dbReference>
<keyword evidence="11" id="KW-1185">Reference proteome</keyword>
<reference evidence="8 10" key="1">
    <citation type="submission" date="2015-09" db="EMBL/GenBank/DDBJ databases">
        <title>Identification and resolution of microdiversity through metagenomic sequencing of parallel consortia.</title>
        <authorList>
            <person name="Nelson W.C."/>
            <person name="Romine M.F."/>
            <person name="Lindemann S.R."/>
        </authorList>
    </citation>
    <scope>NUCLEOTIDE SEQUENCE [LARGE SCALE GENOMIC DNA]</scope>
    <source>
        <strain evidence="8">HL-109</strain>
    </source>
</reference>
<dbReference type="InterPro" id="IPR000620">
    <property type="entry name" value="EamA_dom"/>
</dbReference>
<feature type="transmembrane region" description="Helical" evidence="6">
    <location>
        <begin position="283"/>
        <end position="305"/>
    </location>
</feature>
<comment type="similarity">
    <text evidence="2">Belongs to the EamA transporter family.</text>
</comment>
<evidence type="ECO:0000256" key="6">
    <source>
        <dbReference type="SAM" id="Phobius"/>
    </source>
</evidence>
<dbReference type="PANTHER" id="PTHR32322">
    <property type="entry name" value="INNER MEMBRANE TRANSPORTER"/>
    <property type="match status" value="1"/>
</dbReference>
<evidence type="ECO:0000313" key="8">
    <source>
        <dbReference type="EMBL" id="KPQ11798.1"/>
    </source>
</evidence>
<evidence type="ECO:0000256" key="3">
    <source>
        <dbReference type="ARBA" id="ARBA00022692"/>
    </source>
</evidence>
<dbReference type="InterPro" id="IPR050638">
    <property type="entry name" value="AA-Vitamin_Transporters"/>
</dbReference>
<dbReference type="GO" id="GO:0016020">
    <property type="term" value="C:membrane"/>
    <property type="evidence" value="ECO:0007669"/>
    <property type="project" value="UniProtKB-SubCell"/>
</dbReference>
<evidence type="ECO:0000256" key="2">
    <source>
        <dbReference type="ARBA" id="ARBA00007362"/>
    </source>
</evidence>
<feature type="transmembrane region" description="Helical" evidence="6">
    <location>
        <begin position="75"/>
        <end position="92"/>
    </location>
</feature>
<dbReference type="AlphaFoldDB" id="A0A0P8A2X4"/>
<dbReference type="Pfam" id="PF00892">
    <property type="entry name" value="EamA"/>
    <property type="match status" value="2"/>
</dbReference>
<feature type="transmembrane region" description="Helical" evidence="6">
    <location>
        <begin position="112"/>
        <end position="130"/>
    </location>
</feature>
<dbReference type="SUPFAM" id="SSF103481">
    <property type="entry name" value="Multidrug resistance efflux transporter EmrE"/>
    <property type="match status" value="2"/>
</dbReference>
<feature type="domain" description="EamA" evidence="7">
    <location>
        <begin position="193"/>
        <end position="326"/>
    </location>
</feature>
<gene>
    <name evidence="9" type="ORF">GA0071312_3258</name>
    <name evidence="8" type="ORF">HLUCCO17_04795</name>
</gene>
<dbReference type="InterPro" id="IPR037185">
    <property type="entry name" value="EmrE-like"/>
</dbReference>
<dbReference type="PATRIC" id="fig|1653334.4.peg.1654"/>
<evidence type="ECO:0000313" key="9">
    <source>
        <dbReference type="EMBL" id="SCC82277.1"/>
    </source>
</evidence>
<sequence length="342" mass="35911">MYENGFACPGKAGKVRDDPASARVKTRRMTIPTPTQTASIEPGQIGAFAALVAGAVAMGVSPVFVRFAAADIGPFASAFWRVFLALPVLYAWMRIDEARHPGLAGRASWSRATVFAGFAFVGDLIFWHLAILNTTVANATFFATTAPLFVILISWAVLRVTIARSTLAGLVLCMLGGAALIGQSMQIAPARLAGDVYGVITAFFFALYFLGVEKARRSGGSAGRVTFELSLVTAAGLFVVAIIAERQILPTTPEAILALVALAFISHAGGQGLLSVALGRLPAVFSSLVIFIEAVAAAVFGWLVLSEALTLIQAMGGALILAGIFVARPRRNRPPLPARAKP</sequence>
<protein>
    <submittedName>
        <fullName evidence="9">Permease of the drug/metabolite transporter (DMT) superfamily</fullName>
    </submittedName>
    <submittedName>
        <fullName evidence="8">Permeases of the drug/metabolite transporter (DMT) superfamily</fullName>
    </submittedName>
</protein>